<evidence type="ECO:0000256" key="2">
    <source>
        <dbReference type="SAM" id="Phobius"/>
    </source>
</evidence>
<keyword evidence="2" id="KW-0472">Membrane</keyword>
<evidence type="ECO:0000313" key="3">
    <source>
        <dbReference type="EMBL" id="TWF99858.1"/>
    </source>
</evidence>
<dbReference type="Proteomes" id="UP000317940">
    <property type="component" value="Unassembled WGS sequence"/>
</dbReference>
<protein>
    <submittedName>
        <fullName evidence="3">Uncharacterized protein</fullName>
    </submittedName>
</protein>
<keyword evidence="2" id="KW-0812">Transmembrane</keyword>
<dbReference type="AlphaFoldDB" id="A0A561UKG4"/>
<dbReference type="EMBL" id="VIWT01000001">
    <property type="protein sequence ID" value="TWF99858.1"/>
    <property type="molecule type" value="Genomic_DNA"/>
</dbReference>
<gene>
    <name evidence="3" type="ORF">FHX73_113716</name>
</gene>
<accession>A0A561UKG4</accession>
<evidence type="ECO:0000313" key="4">
    <source>
        <dbReference type="Proteomes" id="UP000317940"/>
    </source>
</evidence>
<feature type="region of interest" description="Disordered" evidence="1">
    <location>
        <begin position="1"/>
        <end position="62"/>
    </location>
</feature>
<feature type="transmembrane region" description="Helical" evidence="2">
    <location>
        <begin position="100"/>
        <end position="120"/>
    </location>
</feature>
<keyword evidence="4" id="KW-1185">Reference proteome</keyword>
<proteinExistence type="predicted"/>
<feature type="transmembrane region" description="Helical" evidence="2">
    <location>
        <begin position="67"/>
        <end position="88"/>
    </location>
</feature>
<organism evidence="3 4">
    <name type="scientific">Kitasatospora viridis</name>
    <dbReference type="NCBI Taxonomy" id="281105"/>
    <lineage>
        <taxon>Bacteria</taxon>
        <taxon>Bacillati</taxon>
        <taxon>Actinomycetota</taxon>
        <taxon>Actinomycetes</taxon>
        <taxon>Kitasatosporales</taxon>
        <taxon>Streptomycetaceae</taxon>
        <taxon>Kitasatospora</taxon>
    </lineage>
</organism>
<dbReference type="OrthoDB" id="4274466at2"/>
<keyword evidence="2" id="KW-1133">Transmembrane helix</keyword>
<evidence type="ECO:0000256" key="1">
    <source>
        <dbReference type="SAM" id="MobiDB-lite"/>
    </source>
</evidence>
<name>A0A561UKG4_9ACTN</name>
<feature type="compositionally biased region" description="Basic and acidic residues" evidence="1">
    <location>
        <begin position="20"/>
        <end position="33"/>
    </location>
</feature>
<dbReference type="RefSeq" id="WP_145906047.1">
    <property type="nucleotide sequence ID" value="NZ_BAAAMZ010000021.1"/>
</dbReference>
<reference evidence="3 4" key="1">
    <citation type="submission" date="2019-06" db="EMBL/GenBank/DDBJ databases">
        <title>Sequencing the genomes of 1000 actinobacteria strains.</title>
        <authorList>
            <person name="Klenk H.-P."/>
        </authorList>
    </citation>
    <scope>NUCLEOTIDE SEQUENCE [LARGE SCALE GENOMIC DNA]</scope>
    <source>
        <strain evidence="3 4">DSM 44826</strain>
    </source>
</reference>
<sequence length="126" mass="14013">MTDQQDDQDDRPPTYTAHSTEARFNRPLHERYPQIRPNSGWADSRVRASGPGRGAGGEREPERSALLTARLAIAITVVVGQLWALTVATDAWMRGDTRTAWWTTALSGGSFLVVLLVWALGPRRDR</sequence>
<comment type="caution">
    <text evidence="3">The sequence shown here is derived from an EMBL/GenBank/DDBJ whole genome shotgun (WGS) entry which is preliminary data.</text>
</comment>